<name>A0A2G9TQ50_TELCI</name>
<evidence type="ECO:0000256" key="1">
    <source>
        <dbReference type="ARBA" id="ARBA00007527"/>
    </source>
</evidence>
<dbReference type="OrthoDB" id="10261598at2759"/>
<sequence length="103" mass="11612">MAILLLLLLATGAYSFSCKDQNNQDVDWFAVYKMPKESGDNSIPGIQTGIAWYYLDSNKKGALLPSTKTLDDNEQAIAYTLNQYYSKKSDPTIFHVMYNDEVS</sequence>
<dbReference type="GO" id="GO:0006309">
    <property type="term" value="P:apoptotic DNA fragmentation"/>
    <property type="evidence" value="ECO:0007669"/>
    <property type="project" value="TreeGrafter"/>
</dbReference>
<organism evidence="4 5">
    <name type="scientific">Teladorsagia circumcincta</name>
    <name type="common">Brown stomach worm</name>
    <name type="synonym">Ostertagia circumcincta</name>
    <dbReference type="NCBI Taxonomy" id="45464"/>
    <lineage>
        <taxon>Eukaryota</taxon>
        <taxon>Metazoa</taxon>
        <taxon>Ecdysozoa</taxon>
        <taxon>Nematoda</taxon>
        <taxon>Chromadorea</taxon>
        <taxon>Rhabditida</taxon>
        <taxon>Rhabditina</taxon>
        <taxon>Rhabditomorpha</taxon>
        <taxon>Strongyloidea</taxon>
        <taxon>Trichostrongylidae</taxon>
        <taxon>Teladorsagia</taxon>
    </lineage>
</organism>
<reference evidence="4 5" key="1">
    <citation type="submission" date="2015-09" db="EMBL/GenBank/DDBJ databases">
        <title>Draft genome of the parasitic nematode Teladorsagia circumcincta isolate WARC Sus (inbred).</title>
        <authorList>
            <person name="Mitreva M."/>
        </authorList>
    </citation>
    <scope>NUCLEOTIDE SEQUENCE [LARGE SCALE GENOMIC DNA]</scope>
    <source>
        <strain evidence="4 5">S</strain>
    </source>
</reference>
<keyword evidence="5" id="KW-1185">Reference proteome</keyword>
<dbReference type="Proteomes" id="UP000230423">
    <property type="component" value="Unassembled WGS sequence"/>
</dbReference>
<dbReference type="GO" id="GO:0004531">
    <property type="term" value="F:deoxyribonuclease II activity"/>
    <property type="evidence" value="ECO:0007669"/>
    <property type="project" value="InterPro"/>
</dbReference>
<dbReference type="PANTHER" id="PTHR10858:SF31">
    <property type="entry name" value="DEOXYRIBONUCLEASE-2"/>
    <property type="match status" value="1"/>
</dbReference>
<accession>A0A2G9TQ50</accession>
<feature type="chain" id="PRO_5013546916" evidence="3">
    <location>
        <begin position="16"/>
        <end position="103"/>
    </location>
</feature>
<gene>
    <name evidence="4" type="ORF">TELCIR_18445</name>
</gene>
<dbReference type="InterPro" id="IPR004947">
    <property type="entry name" value="DNase_II"/>
</dbReference>
<dbReference type="EMBL" id="KZ356218">
    <property type="protein sequence ID" value="PIO60065.1"/>
    <property type="molecule type" value="Genomic_DNA"/>
</dbReference>
<comment type="similarity">
    <text evidence="1">Belongs to the DNase II family.</text>
</comment>
<keyword evidence="3" id="KW-0732">Signal</keyword>
<evidence type="ECO:0000256" key="2">
    <source>
        <dbReference type="ARBA" id="ARBA00022801"/>
    </source>
</evidence>
<proteinExistence type="inferred from homology"/>
<evidence type="ECO:0000313" key="4">
    <source>
        <dbReference type="EMBL" id="PIO60065.1"/>
    </source>
</evidence>
<protein>
    <submittedName>
        <fullName evidence="4">Uncharacterized protein</fullName>
    </submittedName>
</protein>
<evidence type="ECO:0000313" key="5">
    <source>
        <dbReference type="Proteomes" id="UP000230423"/>
    </source>
</evidence>
<keyword evidence="2" id="KW-0378">Hydrolase</keyword>
<dbReference type="AlphaFoldDB" id="A0A2G9TQ50"/>
<feature type="signal peptide" evidence="3">
    <location>
        <begin position="1"/>
        <end position="15"/>
    </location>
</feature>
<evidence type="ECO:0000256" key="3">
    <source>
        <dbReference type="SAM" id="SignalP"/>
    </source>
</evidence>
<dbReference type="Pfam" id="PF03265">
    <property type="entry name" value="DNase_II"/>
    <property type="match status" value="1"/>
</dbReference>
<dbReference type="PANTHER" id="PTHR10858">
    <property type="entry name" value="DEOXYRIBONUCLEASE II"/>
    <property type="match status" value="1"/>
</dbReference>